<accession>A0ACB8ZN26</accession>
<name>A0ACB8ZN26_CICIN</name>
<protein>
    <submittedName>
        <fullName evidence="1">Uncharacterized protein</fullName>
    </submittedName>
</protein>
<evidence type="ECO:0000313" key="1">
    <source>
        <dbReference type="EMBL" id="KAI3699126.1"/>
    </source>
</evidence>
<dbReference type="EMBL" id="CM042016">
    <property type="protein sequence ID" value="KAI3699126.1"/>
    <property type="molecule type" value="Genomic_DNA"/>
</dbReference>
<sequence length="533" mass="60804">MDEGGFLMQLEGDGRRSRMSSTLWRVCMRYGRIVDAFVPSKKDRMGVKFGFVRFLNDNNIQDILYKLNGIAFNGRYLKANVARYSRSYKVAGDERKQEFTNENDMRKNERFFDKQKGFEVRRNMSFRDVVVGNASYIPISHKRNENSQVGSTCNGEKSLKINIPDTLKIEYYGWLKSCLIGELKDLDMLSKYFSNHRVASAFLSEHRESWSYWFVWLNKWDWSYCTSYRALWIKVFGVLIAYWDHVTFQVIASNFVKVLISVECNSDATNFSFGRLCILTVRMKNLNVDNIKDEDESYSDDGVSDTLSKDSNGESSFVEDFDNLNSDDELFMKHDNVPLNTINEEDGTSKVQKVQDDDLEVSNKVNGNEGALENSMDDSSSDNCNSTFFTRNKHNYLETDWVSSNNNDIGPNSCGPDKEISPYIPDLNNPTFGLFFSVKSDNIHKPQKAEIKGNRKVASVKQRDIILIANRKKKRPSKSGQSGARGNHDSSRCGQLSLDAMGSSSMEIRKTIEVGSSIGYNLDGAEKIIQDML</sequence>
<evidence type="ECO:0000313" key="2">
    <source>
        <dbReference type="Proteomes" id="UP001055811"/>
    </source>
</evidence>
<comment type="caution">
    <text evidence="1">The sequence shown here is derived from an EMBL/GenBank/DDBJ whole genome shotgun (WGS) entry which is preliminary data.</text>
</comment>
<dbReference type="Proteomes" id="UP001055811">
    <property type="component" value="Linkage Group LG08"/>
</dbReference>
<keyword evidence="2" id="KW-1185">Reference proteome</keyword>
<reference evidence="1 2" key="2">
    <citation type="journal article" date="2022" name="Mol. Ecol. Resour.">
        <title>The genomes of chicory, endive, great burdock and yacon provide insights into Asteraceae paleo-polyploidization history and plant inulin production.</title>
        <authorList>
            <person name="Fan W."/>
            <person name="Wang S."/>
            <person name="Wang H."/>
            <person name="Wang A."/>
            <person name="Jiang F."/>
            <person name="Liu H."/>
            <person name="Zhao H."/>
            <person name="Xu D."/>
            <person name="Zhang Y."/>
        </authorList>
    </citation>
    <scope>NUCLEOTIDE SEQUENCE [LARGE SCALE GENOMIC DNA]</scope>
    <source>
        <strain evidence="2">cv. Punajuju</strain>
        <tissue evidence="1">Leaves</tissue>
    </source>
</reference>
<organism evidence="1 2">
    <name type="scientific">Cichorium intybus</name>
    <name type="common">Chicory</name>
    <dbReference type="NCBI Taxonomy" id="13427"/>
    <lineage>
        <taxon>Eukaryota</taxon>
        <taxon>Viridiplantae</taxon>
        <taxon>Streptophyta</taxon>
        <taxon>Embryophyta</taxon>
        <taxon>Tracheophyta</taxon>
        <taxon>Spermatophyta</taxon>
        <taxon>Magnoliopsida</taxon>
        <taxon>eudicotyledons</taxon>
        <taxon>Gunneridae</taxon>
        <taxon>Pentapetalae</taxon>
        <taxon>asterids</taxon>
        <taxon>campanulids</taxon>
        <taxon>Asterales</taxon>
        <taxon>Asteraceae</taxon>
        <taxon>Cichorioideae</taxon>
        <taxon>Cichorieae</taxon>
        <taxon>Cichoriinae</taxon>
        <taxon>Cichorium</taxon>
    </lineage>
</organism>
<gene>
    <name evidence="1" type="ORF">L2E82_43186</name>
</gene>
<reference evidence="2" key="1">
    <citation type="journal article" date="2022" name="Mol. Ecol. Resour.">
        <title>The genomes of chicory, endive, great burdock and yacon provide insights into Asteraceae palaeo-polyploidization history and plant inulin production.</title>
        <authorList>
            <person name="Fan W."/>
            <person name="Wang S."/>
            <person name="Wang H."/>
            <person name="Wang A."/>
            <person name="Jiang F."/>
            <person name="Liu H."/>
            <person name="Zhao H."/>
            <person name="Xu D."/>
            <person name="Zhang Y."/>
        </authorList>
    </citation>
    <scope>NUCLEOTIDE SEQUENCE [LARGE SCALE GENOMIC DNA]</scope>
    <source>
        <strain evidence="2">cv. Punajuju</strain>
    </source>
</reference>
<proteinExistence type="predicted"/>